<keyword evidence="11" id="KW-0739">Sodium transport</keyword>
<dbReference type="InterPro" id="IPR051163">
    <property type="entry name" value="Sodium:Solute_Symporter_SSF"/>
</dbReference>
<dbReference type="PROSITE" id="PS50283">
    <property type="entry name" value="NA_SOLUT_SYMP_3"/>
    <property type="match status" value="1"/>
</dbReference>
<evidence type="ECO:0000313" key="15">
    <source>
        <dbReference type="EMBL" id="MDQ8193771.1"/>
    </source>
</evidence>
<sequence>MNLHILDYLVIAAYFATTIGIGIYCSRKNTDTEEYFLGGRSFPGWAIALSLVGTTMSSVTFIGHPADTFKTTMIRLVPGLAMPLVVIVSAYLFLPFFRKGTISSAYEYLKLRYSASVSCYAATLFFLLQLIRVASILFLISLVIQSVTGLDYVLCMIVAGGVTALYTGAGGFGAVIWTDVFQTIVLISGAFIIVAIAAYSTEGGFLSLLETAQAGHKLSFSADLNTDTGAIEPLAKGFSLSERTMTMLFIIGIVQFLTNQFDQTNVQRWCSAKSAKEARKAILILGIIAVPIWYSFKFVGAILWAFFQKMPDPIATEILNGTRKAEEIIPYYIVEYIPAGIAGVLISGALAAAMSSLSSSINSASMVWVNDIYQPYIAKQQSDQHYLRVGFIAAGVISLFMIIGAYWFYVADNKTFNDIGLILISVFGGGLLAVYLVGIFSRLADARAIWIAIAGNAAFTGYLLLSTRGIIPVDYTLKIDIYYAALCGNTITLLLALVIGYFLRPKQDLKNLTVWDQDDKPLV</sequence>
<keyword evidence="6 14" id="KW-1133">Transmembrane helix</keyword>
<evidence type="ECO:0000256" key="7">
    <source>
        <dbReference type="ARBA" id="ARBA00023053"/>
    </source>
</evidence>
<comment type="similarity">
    <text evidence="2 13">Belongs to the sodium:solute symporter (SSF) (TC 2.A.21) family.</text>
</comment>
<proteinExistence type="inferred from homology"/>
<feature type="transmembrane region" description="Helical" evidence="14">
    <location>
        <begin position="481"/>
        <end position="503"/>
    </location>
</feature>
<evidence type="ECO:0000256" key="6">
    <source>
        <dbReference type="ARBA" id="ARBA00022989"/>
    </source>
</evidence>
<evidence type="ECO:0000256" key="2">
    <source>
        <dbReference type="ARBA" id="ARBA00006434"/>
    </source>
</evidence>
<keyword evidence="7" id="KW-0915">Sodium</keyword>
<evidence type="ECO:0000256" key="12">
    <source>
        <dbReference type="ARBA" id="ARBA00036099"/>
    </source>
</evidence>
<feature type="transmembrane region" description="Helical" evidence="14">
    <location>
        <begin position="76"/>
        <end position="97"/>
    </location>
</feature>
<feature type="transmembrane region" description="Helical" evidence="14">
    <location>
        <begin position="421"/>
        <end position="441"/>
    </location>
</feature>
<feature type="transmembrane region" description="Helical" evidence="14">
    <location>
        <begin position="180"/>
        <end position="199"/>
    </location>
</feature>
<keyword evidence="9 14" id="KW-0472">Membrane</keyword>
<dbReference type="InterPro" id="IPR001734">
    <property type="entry name" value="Na/solute_symporter"/>
</dbReference>
<comment type="catalytic activity">
    <reaction evidence="12">
        <text>iodide(out) + 2 Na(+)(out) = iodide(in) + 2 Na(+)(in)</text>
        <dbReference type="Rhea" id="RHEA:71207"/>
        <dbReference type="ChEBI" id="CHEBI:16382"/>
        <dbReference type="ChEBI" id="CHEBI:29101"/>
    </reaction>
</comment>
<feature type="transmembrane region" description="Helical" evidence="14">
    <location>
        <begin position="386"/>
        <end position="409"/>
    </location>
</feature>
<reference evidence="15 16" key="1">
    <citation type="submission" date="2023-04" db="EMBL/GenBank/DDBJ databases">
        <title>A novel bacteria isolated from coastal sediment.</title>
        <authorList>
            <person name="Liu X.-J."/>
            <person name="Du Z.-J."/>
        </authorList>
    </citation>
    <scope>NUCLEOTIDE SEQUENCE [LARGE SCALE GENOMIC DNA]</scope>
    <source>
        <strain evidence="15 16">SDUM461004</strain>
    </source>
</reference>
<keyword evidence="5 14" id="KW-0812">Transmembrane</keyword>
<dbReference type="PANTHER" id="PTHR42985">
    <property type="entry name" value="SODIUM-COUPLED MONOCARBOXYLATE TRANSPORTER"/>
    <property type="match status" value="1"/>
</dbReference>
<feature type="transmembrane region" description="Helical" evidence="14">
    <location>
        <begin position="6"/>
        <end position="25"/>
    </location>
</feature>
<evidence type="ECO:0000256" key="4">
    <source>
        <dbReference type="ARBA" id="ARBA00022475"/>
    </source>
</evidence>
<feature type="transmembrane region" description="Helical" evidence="14">
    <location>
        <begin position="244"/>
        <end position="261"/>
    </location>
</feature>
<dbReference type="InterPro" id="IPR018212">
    <property type="entry name" value="Na/solute_symporter_CS"/>
</dbReference>
<dbReference type="RefSeq" id="WP_308984258.1">
    <property type="nucleotide sequence ID" value="NZ_JARXIC010000006.1"/>
</dbReference>
<feature type="transmembrane region" description="Helical" evidence="14">
    <location>
        <begin position="282"/>
        <end position="307"/>
    </location>
</feature>
<feature type="transmembrane region" description="Helical" evidence="14">
    <location>
        <begin position="448"/>
        <end position="465"/>
    </location>
</feature>
<feature type="transmembrane region" description="Helical" evidence="14">
    <location>
        <begin position="117"/>
        <end position="144"/>
    </location>
</feature>
<comment type="subcellular location">
    <subcellularLocation>
        <location evidence="1">Cell membrane</location>
        <topology evidence="1">Multi-pass membrane protein</topology>
    </subcellularLocation>
</comment>
<evidence type="ECO:0000256" key="8">
    <source>
        <dbReference type="ARBA" id="ARBA00023065"/>
    </source>
</evidence>
<keyword evidence="10" id="KW-0325">Glycoprotein</keyword>
<dbReference type="PANTHER" id="PTHR42985:SF40">
    <property type="entry name" value="LD47995P-RELATED"/>
    <property type="match status" value="1"/>
</dbReference>
<evidence type="ECO:0000256" key="1">
    <source>
        <dbReference type="ARBA" id="ARBA00004651"/>
    </source>
</evidence>
<evidence type="ECO:0000256" key="3">
    <source>
        <dbReference type="ARBA" id="ARBA00022448"/>
    </source>
</evidence>
<evidence type="ECO:0000313" key="16">
    <source>
        <dbReference type="Proteomes" id="UP001243717"/>
    </source>
</evidence>
<protein>
    <submittedName>
        <fullName evidence="15">Sodium/solute symporter</fullName>
    </submittedName>
</protein>
<feature type="transmembrane region" description="Helical" evidence="14">
    <location>
        <begin position="150"/>
        <end position="168"/>
    </location>
</feature>
<comment type="caution">
    <text evidence="15">The sequence shown here is derived from an EMBL/GenBank/DDBJ whole genome shotgun (WGS) entry which is preliminary data.</text>
</comment>
<keyword evidence="8" id="KW-0406">Ion transport</keyword>
<evidence type="ECO:0000256" key="13">
    <source>
        <dbReference type="RuleBase" id="RU362091"/>
    </source>
</evidence>
<dbReference type="Pfam" id="PF00474">
    <property type="entry name" value="SSF"/>
    <property type="match status" value="1"/>
</dbReference>
<feature type="transmembrane region" description="Helical" evidence="14">
    <location>
        <begin position="45"/>
        <end position="64"/>
    </location>
</feature>
<accession>A0ABU1AG44</accession>
<evidence type="ECO:0000256" key="5">
    <source>
        <dbReference type="ARBA" id="ARBA00022692"/>
    </source>
</evidence>
<evidence type="ECO:0000256" key="14">
    <source>
        <dbReference type="SAM" id="Phobius"/>
    </source>
</evidence>
<organism evidence="15 16">
    <name type="scientific">Thalassobacterium sedimentorum</name>
    <dbReference type="NCBI Taxonomy" id="3041258"/>
    <lineage>
        <taxon>Bacteria</taxon>
        <taxon>Pseudomonadati</taxon>
        <taxon>Verrucomicrobiota</taxon>
        <taxon>Opitutia</taxon>
        <taxon>Puniceicoccales</taxon>
        <taxon>Coraliomargaritaceae</taxon>
        <taxon>Thalassobacterium</taxon>
    </lineage>
</organism>
<evidence type="ECO:0000256" key="11">
    <source>
        <dbReference type="ARBA" id="ARBA00023201"/>
    </source>
</evidence>
<evidence type="ECO:0000256" key="9">
    <source>
        <dbReference type="ARBA" id="ARBA00023136"/>
    </source>
</evidence>
<dbReference type="InterPro" id="IPR038377">
    <property type="entry name" value="Na/Glc_symporter_sf"/>
</dbReference>
<keyword evidence="3" id="KW-0813">Transport</keyword>
<gene>
    <name evidence="15" type="ORF">QEH59_05015</name>
</gene>
<keyword evidence="4" id="KW-1003">Cell membrane</keyword>
<dbReference type="NCBIfam" id="TIGR00813">
    <property type="entry name" value="sss"/>
    <property type="match status" value="1"/>
</dbReference>
<evidence type="ECO:0000256" key="10">
    <source>
        <dbReference type="ARBA" id="ARBA00023180"/>
    </source>
</evidence>
<name>A0ABU1AG44_9BACT</name>
<dbReference type="EMBL" id="JARXIC010000006">
    <property type="protein sequence ID" value="MDQ8193771.1"/>
    <property type="molecule type" value="Genomic_DNA"/>
</dbReference>
<keyword evidence="16" id="KW-1185">Reference proteome</keyword>
<dbReference type="Gene3D" id="1.20.1730.10">
    <property type="entry name" value="Sodium/glucose cotransporter"/>
    <property type="match status" value="1"/>
</dbReference>
<dbReference type="PROSITE" id="PS00456">
    <property type="entry name" value="NA_SOLUT_SYMP_1"/>
    <property type="match status" value="1"/>
</dbReference>
<dbReference type="Proteomes" id="UP001243717">
    <property type="component" value="Unassembled WGS sequence"/>
</dbReference>
<feature type="transmembrane region" description="Helical" evidence="14">
    <location>
        <begin position="336"/>
        <end position="357"/>
    </location>
</feature>